<keyword evidence="6" id="KW-1185">Reference proteome</keyword>
<dbReference type="SUPFAM" id="SSF56176">
    <property type="entry name" value="FAD-binding/transporter-associated domain-like"/>
    <property type="match status" value="1"/>
</dbReference>
<dbReference type="Gene3D" id="3.30.70.3450">
    <property type="match status" value="1"/>
</dbReference>
<dbReference type="Proteomes" id="UP001241072">
    <property type="component" value="Unassembled WGS sequence"/>
</dbReference>
<dbReference type="EMBL" id="JAUQUB010000001">
    <property type="protein sequence ID" value="MDO7880663.1"/>
    <property type="molecule type" value="Genomic_DNA"/>
</dbReference>
<dbReference type="PANTHER" id="PTHR46568">
    <property type="entry name" value="ALKYLDIHYDROXYACETONEPHOSPHATE SYNTHASE, PEROXISOMAL"/>
    <property type="match status" value="1"/>
</dbReference>
<dbReference type="Gene3D" id="3.40.462.40">
    <property type="entry name" value="FAD-linked oxidase, cap domain/gating helix"/>
    <property type="match status" value="1"/>
</dbReference>
<name>A0ABT9BI09_9MICO</name>
<dbReference type="Gene3D" id="3.30.465.10">
    <property type="match status" value="1"/>
</dbReference>
<proteinExistence type="inferred from homology"/>
<gene>
    <name evidence="5" type="ORF">Q5716_00315</name>
</gene>
<dbReference type="InterPro" id="IPR016169">
    <property type="entry name" value="FAD-bd_PCMH_sub2"/>
</dbReference>
<dbReference type="Pfam" id="PF01565">
    <property type="entry name" value="FAD_binding_4"/>
    <property type="match status" value="1"/>
</dbReference>
<evidence type="ECO:0000256" key="3">
    <source>
        <dbReference type="ARBA" id="ARBA00022827"/>
    </source>
</evidence>
<dbReference type="InterPro" id="IPR016171">
    <property type="entry name" value="Vanillyl_alc_oxidase_C-sub2"/>
</dbReference>
<keyword evidence="3" id="KW-0274">FAD</keyword>
<dbReference type="InterPro" id="IPR025650">
    <property type="entry name" value="Alkyl-DHAP_Synthase"/>
</dbReference>
<keyword evidence="2" id="KW-0285">Flavoprotein</keyword>
<dbReference type="InterPro" id="IPR006094">
    <property type="entry name" value="Oxid_FAD_bind_N"/>
</dbReference>
<evidence type="ECO:0000259" key="4">
    <source>
        <dbReference type="PROSITE" id="PS51387"/>
    </source>
</evidence>
<dbReference type="InterPro" id="IPR004113">
    <property type="entry name" value="FAD-bd_oxidored_4_C"/>
</dbReference>
<evidence type="ECO:0000256" key="1">
    <source>
        <dbReference type="ARBA" id="ARBA00008000"/>
    </source>
</evidence>
<reference evidence="5 6" key="1">
    <citation type="submission" date="2023-07" db="EMBL/GenBank/DDBJ databases">
        <title>Protaetiibacter sp. nov WY-16 isolated from soil.</title>
        <authorList>
            <person name="Liu B."/>
            <person name="Wan Y."/>
        </authorList>
    </citation>
    <scope>NUCLEOTIDE SEQUENCE [LARGE SCALE GENOMIC DNA]</scope>
    <source>
        <strain evidence="5 6">WY-16</strain>
    </source>
</reference>
<evidence type="ECO:0000256" key="2">
    <source>
        <dbReference type="ARBA" id="ARBA00022630"/>
    </source>
</evidence>
<comment type="caution">
    <text evidence="5">The sequence shown here is derived from an EMBL/GenBank/DDBJ whole genome shotgun (WGS) entry which is preliminary data.</text>
</comment>
<evidence type="ECO:0000313" key="6">
    <source>
        <dbReference type="Proteomes" id="UP001241072"/>
    </source>
</evidence>
<accession>A0ABT9BI09</accession>
<dbReference type="Pfam" id="PF02913">
    <property type="entry name" value="FAD-oxidase_C"/>
    <property type="match status" value="1"/>
</dbReference>
<dbReference type="InterPro" id="IPR016164">
    <property type="entry name" value="FAD-linked_Oxase-like_C"/>
</dbReference>
<dbReference type="InterPro" id="IPR036318">
    <property type="entry name" value="FAD-bd_PCMH-like_sf"/>
</dbReference>
<dbReference type="RefSeq" id="WP_305001094.1">
    <property type="nucleotide sequence ID" value="NZ_JAUQUB010000001.1"/>
</dbReference>
<dbReference type="PROSITE" id="PS51387">
    <property type="entry name" value="FAD_PCMH"/>
    <property type="match status" value="1"/>
</dbReference>
<organism evidence="5 6">
    <name type="scientific">Antiquaquibacter soli</name>
    <dbReference type="NCBI Taxonomy" id="3064523"/>
    <lineage>
        <taxon>Bacteria</taxon>
        <taxon>Bacillati</taxon>
        <taxon>Actinomycetota</taxon>
        <taxon>Actinomycetes</taxon>
        <taxon>Micrococcales</taxon>
        <taxon>Microbacteriaceae</taxon>
        <taxon>Antiquaquibacter</taxon>
    </lineage>
</organism>
<dbReference type="SUPFAM" id="SSF55103">
    <property type="entry name" value="FAD-linked oxidases, C-terminal domain"/>
    <property type="match status" value="1"/>
</dbReference>
<dbReference type="Gene3D" id="1.10.45.10">
    <property type="entry name" value="Vanillyl-alcohol Oxidase, Chain A, domain 4"/>
    <property type="match status" value="1"/>
</dbReference>
<dbReference type="PANTHER" id="PTHR46568:SF1">
    <property type="entry name" value="ALKYLDIHYDROXYACETONEPHOSPHATE SYNTHASE, PEROXISOMAL"/>
    <property type="match status" value="1"/>
</dbReference>
<feature type="domain" description="FAD-binding PCMH-type" evidence="4">
    <location>
        <begin position="59"/>
        <end position="239"/>
    </location>
</feature>
<dbReference type="InterPro" id="IPR016166">
    <property type="entry name" value="FAD-bd_PCMH"/>
</dbReference>
<sequence>MSTTSSAGDVSGRSYLRGQIARELTAALGAEHVSQNPADLQAQAADWSWYSKYLAFKGLEQPAADFAVRPANTAEVERVVQIASDYRIPIVTRGGGSGTQGGTFAPYGGISLDLSRLTDIVEIDEDSLIVTTGAGIDGPTLEKTLNEKGLTLAHYPGSYHLGATIGGFIAARGSGVVSTKYGKAENQVLQLEVVVAPGKTVTTLPVPSHAAGPDLLQSFVGSEGTLGVITQASLRVDPLPEARGFLSFSFPDIFAGIEAGRRIMTSRLRPAVIRLYDEADSYKLRDWVGTPFTGTLMVVMCDGSQELVDYETKAITAVVEGAGGASLGPDVGQTWWDGKYEPYAKGKLPQPPLMYGTFDQVARFQDLPAIYRAKKKVIEEQFGQYGARYTAHLSHWYDWGAMLYDRFYVDEPPADPAEAMDLHDRLWDAGILAGLENRAVLNDHHGVGIKLGRFMRPQYGTGFELMRQLKDAWDPDGIMNPGKLGFGPPRNSAW</sequence>
<comment type="similarity">
    <text evidence="1">Belongs to the FAD-binding oxidoreductase/transferase type 4 family.</text>
</comment>
<protein>
    <submittedName>
        <fullName evidence="5">FAD-binding oxidoreductase</fullName>
    </submittedName>
</protein>
<evidence type="ECO:0000313" key="5">
    <source>
        <dbReference type="EMBL" id="MDO7880663.1"/>
    </source>
</evidence>